<dbReference type="PATRIC" id="fig|1566026.4.peg.2366"/>
<dbReference type="SUPFAM" id="SSF53756">
    <property type="entry name" value="UDP-Glycosyltransferase/glycogen phosphorylase"/>
    <property type="match status" value="1"/>
</dbReference>
<feature type="domain" description="Glycosyl transferase family 1" evidence="1">
    <location>
        <begin position="190"/>
        <end position="330"/>
    </location>
</feature>
<dbReference type="RefSeq" id="WP_053222206.1">
    <property type="nucleotide sequence ID" value="NZ_JSVA01000004.1"/>
</dbReference>
<dbReference type="GO" id="GO:0016757">
    <property type="term" value="F:glycosyltransferase activity"/>
    <property type="evidence" value="ECO:0007669"/>
    <property type="project" value="InterPro"/>
</dbReference>
<name>A0A0L8AP34_9BACT</name>
<gene>
    <name evidence="3" type="ORF">OB69_02985</name>
</gene>
<dbReference type="InterPro" id="IPR050194">
    <property type="entry name" value="Glycosyltransferase_grp1"/>
</dbReference>
<evidence type="ECO:0000259" key="1">
    <source>
        <dbReference type="Pfam" id="PF00534"/>
    </source>
</evidence>
<dbReference type="Pfam" id="PF09314">
    <property type="entry name" value="DUF1972"/>
    <property type="match status" value="1"/>
</dbReference>
<sequence length="371" mass="42828">MRVSIIGTRGYPYVYSGYETFIKELVERLVKKNVEVTVYCHRNLFKDRPKEVNGVKLVYVPTIETKSLSQLIHSFFSMTHACLSKTDVVFVVNSANGPFGLITRLFRKPTAINVDGLEWLRPKWKGLGASYFKWASRQATKWYDVIINDADEMRRIYLELFNRDSEVIAYGGNIKYSKSPELIEEWGLEPGGYYLIVGRFIPDNNWGVMIEGFRKSNSKRKLVIVGDVPYQDEYSSKLKALSQIDDRLIFTGLVRNRDAVAELFHNAYVYMHGHEFGGTNPTMLEALSFGSAIIALNTPFNREVLQNEKYGQYFEKNETSVQQLVDKIDAEFERVQKMKSTSREGITEKYNWDSITDHYIRVFEDLTKKAG</sequence>
<feature type="domain" description="DUF1972" evidence="2">
    <location>
        <begin position="3"/>
        <end position="172"/>
    </location>
</feature>
<dbReference type="AlphaFoldDB" id="A0A0L8AP34"/>
<comment type="caution">
    <text evidence="3">The sequence shown here is derived from an EMBL/GenBank/DDBJ whole genome shotgun (WGS) entry which is preliminary data.</text>
</comment>
<dbReference type="Pfam" id="PF00534">
    <property type="entry name" value="Glycos_transf_1"/>
    <property type="match status" value="1"/>
</dbReference>
<evidence type="ECO:0000313" key="4">
    <source>
        <dbReference type="Proteomes" id="UP000036908"/>
    </source>
</evidence>
<dbReference type="InterPro" id="IPR015393">
    <property type="entry name" value="DUF1972"/>
</dbReference>
<dbReference type="InterPro" id="IPR001296">
    <property type="entry name" value="Glyco_trans_1"/>
</dbReference>
<keyword evidence="3" id="KW-0808">Transferase</keyword>
<evidence type="ECO:0000259" key="2">
    <source>
        <dbReference type="Pfam" id="PF09314"/>
    </source>
</evidence>
<accession>A0A0L8AP34</accession>
<dbReference type="EMBL" id="JSVA01000004">
    <property type="protein sequence ID" value="KOF03985.1"/>
    <property type="molecule type" value="Genomic_DNA"/>
</dbReference>
<proteinExistence type="predicted"/>
<keyword evidence="4" id="KW-1185">Reference proteome</keyword>
<organism evidence="3 4">
    <name type="scientific">Roseivirga seohaensis subsp. aquiponti</name>
    <dbReference type="NCBI Taxonomy" id="1566026"/>
    <lineage>
        <taxon>Bacteria</taxon>
        <taxon>Pseudomonadati</taxon>
        <taxon>Bacteroidota</taxon>
        <taxon>Cytophagia</taxon>
        <taxon>Cytophagales</taxon>
        <taxon>Roseivirgaceae</taxon>
        <taxon>Roseivirga</taxon>
    </lineage>
</organism>
<dbReference type="Gene3D" id="3.40.50.2000">
    <property type="entry name" value="Glycogen Phosphorylase B"/>
    <property type="match status" value="2"/>
</dbReference>
<dbReference type="OrthoDB" id="9792269at2"/>
<dbReference type="Proteomes" id="UP000036908">
    <property type="component" value="Unassembled WGS sequence"/>
</dbReference>
<evidence type="ECO:0000313" key="3">
    <source>
        <dbReference type="EMBL" id="KOF03985.1"/>
    </source>
</evidence>
<protein>
    <submittedName>
        <fullName evidence="3">Glycosyl transferase</fullName>
    </submittedName>
</protein>
<reference evidence="4" key="1">
    <citation type="submission" date="2014-11" db="EMBL/GenBank/DDBJ databases">
        <title>Genome sequencing of Roseivirga sp. D-25.</title>
        <authorList>
            <person name="Selvaratnam C."/>
            <person name="Thevarajoo S."/>
            <person name="Goh K.M."/>
            <person name="Eee R."/>
            <person name="Chan K.-G."/>
            <person name="Chong C.S."/>
        </authorList>
    </citation>
    <scope>NUCLEOTIDE SEQUENCE [LARGE SCALE GENOMIC DNA]</scope>
    <source>
        <strain evidence="4">D-25</strain>
    </source>
</reference>
<dbReference type="PANTHER" id="PTHR45947">
    <property type="entry name" value="SULFOQUINOVOSYL TRANSFERASE SQD2"/>
    <property type="match status" value="1"/>
</dbReference>
<dbReference type="PANTHER" id="PTHR45947:SF3">
    <property type="entry name" value="SULFOQUINOVOSYL TRANSFERASE SQD2"/>
    <property type="match status" value="1"/>
</dbReference>